<gene>
    <name evidence="2" type="ORF">ANI02nite_35410</name>
</gene>
<evidence type="ECO:0000256" key="1">
    <source>
        <dbReference type="SAM" id="Phobius"/>
    </source>
</evidence>
<keyword evidence="3" id="KW-1185">Reference proteome</keyword>
<keyword evidence="1" id="KW-1133">Transmembrane helix</keyword>
<dbReference type="STRING" id="1120919.GCA_000429165_03626"/>
<evidence type="ECO:0000313" key="2">
    <source>
        <dbReference type="EMBL" id="GEN61657.1"/>
    </source>
</evidence>
<evidence type="ECO:0000313" key="3">
    <source>
        <dbReference type="Proteomes" id="UP000321635"/>
    </source>
</evidence>
<dbReference type="RefSeq" id="WP_154660412.1">
    <property type="nucleotide sequence ID" value="NZ_AUBI01000026.1"/>
</dbReference>
<organism evidence="2 3">
    <name type="scientific">Acetobacter nitrogenifigens DSM 23921 = NBRC 105050</name>
    <dbReference type="NCBI Taxonomy" id="1120919"/>
    <lineage>
        <taxon>Bacteria</taxon>
        <taxon>Pseudomonadati</taxon>
        <taxon>Pseudomonadota</taxon>
        <taxon>Alphaproteobacteria</taxon>
        <taxon>Acetobacterales</taxon>
        <taxon>Acetobacteraceae</taxon>
        <taxon>Acetobacter</taxon>
    </lineage>
</organism>
<reference evidence="2 3" key="1">
    <citation type="submission" date="2019-07" db="EMBL/GenBank/DDBJ databases">
        <title>Whole genome shotgun sequence of Acetobacter nitrogenifigens NBRC 105050.</title>
        <authorList>
            <person name="Hosoyama A."/>
            <person name="Uohara A."/>
            <person name="Ohji S."/>
            <person name="Ichikawa N."/>
        </authorList>
    </citation>
    <scope>NUCLEOTIDE SEQUENCE [LARGE SCALE GENOMIC DNA]</scope>
    <source>
        <strain evidence="2 3">NBRC 105050</strain>
    </source>
</reference>
<comment type="caution">
    <text evidence="2">The sequence shown here is derived from an EMBL/GenBank/DDBJ whole genome shotgun (WGS) entry which is preliminary data.</text>
</comment>
<keyword evidence="1" id="KW-0472">Membrane</keyword>
<keyword evidence="1" id="KW-0812">Transmembrane</keyword>
<dbReference type="EMBL" id="BJYF01000056">
    <property type="protein sequence ID" value="GEN61657.1"/>
    <property type="molecule type" value="Genomic_DNA"/>
</dbReference>
<proteinExistence type="predicted"/>
<dbReference type="Proteomes" id="UP000321635">
    <property type="component" value="Unassembled WGS sequence"/>
</dbReference>
<sequence length="57" mass="6390">MNEDNHPPLEARSFAERLKEALPVAFKQDEAFRYALILGILALLIAVHGHHAKSVIQ</sequence>
<dbReference type="AlphaFoldDB" id="A0A511XFC7"/>
<name>A0A511XFC7_9PROT</name>
<protein>
    <submittedName>
        <fullName evidence="2">Uncharacterized protein</fullName>
    </submittedName>
</protein>
<accession>A0A511XFC7</accession>
<feature type="transmembrane region" description="Helical" evidence="1">
    <location>
        <begin position="31"/>
        <end position="49"/>
    </location>
</feature>